<evidence type="ECO:0000256" key="1">
    <source>
        <dbReference type="ARBA" id="ARBA00007116"/>
    </source>
</evidence>
<comment type="function">
    <text evidence="7">This is one of the proteins that bind and probably mediate the attachment of the 5S RNA into the large ribosomal subunit, where it forms part of the central protuberance.</text>
</comment>
<evidence type="ECO:0000256" key="5">
    <source>
        <dbReference type="ARBA" id="ARBA00023274"/>
    </source>
</evidence>
<evidence type="ECO:0000256" key="2">
    <source>
        <dbReference type="ARBA" id="ARBA00022730"/>
    </source>
</evidence>
<dbReference type="NCBIfam" id="TIGR00060">
    <property type="entry name" value="L18_bact"/>
    <property type="match status" value="1"/>
</dbReference>
<accession>A0A2J6WQC5</accession>
<dbReference type="AlphaFoldDB" id="A0A2J6WQC5"/>
<comment type="subunit">
    <text evidence="7">Part of the 50S ribosomal subunit; part of the 5S rRNA/L5/L18/L25 subcomplex. Contacts the 5S and 23S rRNAs.</text>
</comment>
<dbReference type="Proteomes" id="UP000242881">
    <property type="component" value="Unassembled WGS sequence"/>
</dbReference>
<comment type="caution">
    <text evidence="8">The sequence shown here is derived from an EMBL/GenBank/DDBJ whole genome shotgun (WGS) entry which is preliminary data.</text>
</comment>
<dbReference type="Pfam" id="PF00861">
    <property type="entry name" value="Ribosomal_L18p"/>
    <property type="match status" value="1"/>
</dbReference>
<dbReference type="EMBL" id="PNIN01000020">
    <property type="protein sequence ID" value="PMP72587.1"/>
    <property type="molecule type" value="Genomic_DNA"/>
</dbReference>
<dbReference type="SUPFAM" id="SSF53137">
    <property type="entry name" value="Translational machinery components"/>
    <property type="match status" value="1"/>
</dbReference>
<dbReference type="Gene3D" id="3.30.420.100">
    <property type="match status" value="1"/>
</dbReference>
<comment type="similarity">
    <text evidence="1 7">Belongs to the universal ribosomal protein uL18 family.</text>
</comment>
<dbReference type="InterPro" id="IPR057268">
    <property type="entry name" value="Ribosomal_L18"/>
</dbReference>
<proteinExistence type="inferred from homology"/>
<dbReference type="InterPro" id="IPR004389">
    <property type="entry name" value="Ribosomal_uL18_bac-type"/>
</dbReference>
<dbReference type="CDD" id="cd00432">
    <property type="entry name" value="Ribosomal_L18_L5e"/>
    <property type="match status" value="1"/>
</dbReference>
<reference evidence="8 9" key="1">
    <citation type="submission" date="2018-01" db="EMBL/GenBank/DDBJ databases">
        <title>Metagenomic assembled genomes from two thermal pools in the Uzon Caldera, Kamchatka, Russia.</title>
        <authorList>
            <person name="Wilkins L."/>
            <person name="Ettinger C."/>
        </authorList>
    </citation>
    <scope>NUCLEOTIDE SEQUENCE [LARGE SCALE GENOMIC DNA]</scope>
    <source>
        <strain evidence="8">ZAV-05</strain>
    </source>
</reference>
<dbReference type="GO" id="GO:0003735">
    <property type="term" value="F:structural constituent of ribosome"/>
    <property type="evidence" value="ECO:0007669"/>
    <property type="project" value="InterPro"/>
</dbReference>
<evidence type="ECO:0000256" key="4">
    <source>
        <dbReference type="ARBA" id="ARBA00022980"/>
    </source>
</evidence>
<gene>
    <name evidence="7" type="primary">rplR</name>
    <name evidence="8" type="ORF">C0187_01325</name>
</gene>
<keyword evidence="4 7" id="KW-0689">Ribosomal protein</keyword>
<keyword evidence="2 7" id="KW-0699">rRNA-binding</keyword>
<dbReference type="InterPro" id="IPR005484">
    <property type="entry name" value="Ribosomal_uL18_bac/plant/anim"/>
</dbReference>
<dbReference type="FunFam" id="3.30.420.100:FF:000001">
    <property type="entry name" value="50S ribosomal protein L18"/>
    <property type="match status" value="1"/>
</dbReference>
<evidence type="ECO:0000256" key="7">
    <source>
        <dbReference type="HAMAP-Rule" id="MF_01337"/>
    </source>
</evidence>
<dbReference type="GO" id="GO:0006412">
    <property type="term" value="P:translation"/>
    <property type="evidence" value="ECO:0007669"/>
    <property type="project" value="UniProtKB-UniRule"/>
</dbReference>
<evidence type="ECO:0000313" key="8">
    <source>
        <dbReference type="EMBL" id="PMP72587.1"/>
    </source>
</evidence>
<dbReference type="GO" id="GO:0008097">
    <property type="term" value="F:5S rRNA binding"/>
    <property type="evidence" value="ECO:0007669"/>
    <property type="project" value="TreeGrafter"/>
</dbReference>
<keyword evidence="3 7" id="KW-0694">RNA-binding</keyword>
<evidence type="ECO:0000256" key="3">
    <source>
        <dbReference type="ARBA" id="ARBA00022884"/>
    </source>
</evidence>
<organism evidence="8 9">
    <name type="scientific">Calditerrivibrio nitroreducens</name>
    <dbReference type="NCBI Taxonomy" id="477976"/>
    <lineage>
        <taxon>Bacteria</taxon>
        <taxon>Pseudomonadati</taxon>
        <taxon>Deferribacterota</taxon>
        <taxon>Deferribacteres</taxon>
        <taxon>Deferribacterales</taxon>
        <taxon>Calditerrivibrionaceae</taxon>
    </lineage>
</organism>
<keyword evidence="5 7" id="KW-0687">Ribonucleoprotein</keyword>
<evidence type="ECO:0000256" key="6">
    <source>
        <dbReference type="ARBA" id="ARBA00035197"/>
    </source>
</evidence>
<protein>
    <recommendedName>
        <fullName evidence="6 7">Large ribosomal subunit protein uL18</fullName>
    </recommendedName>
</protein>
<dbReference type="RefSeq" id="WP_424606255.1">
    <property type="nucleotide sequence ID" value="NZ_JBNAVA010000014.1"/>
</dbReference>
<dbReference type="HAMAP" id="MF_01337_B">
    <property type="entry name" value="Ribosomal_uL18_B"/>
    <property type="match status" value="1"/>
</dbReference>
<sequence>MADKKDSRVKRHIRIRKKISGTASRPRLAVYRSNRYIYAQIINDENGTTIVSASSLEKDLREKFSGKVNIEVSKTIGKLIAERALAKGVKSVVFDRGGYIYHGKIKALADSARESGLDF</sequence>
<dbReference type="PANTHER" id="PTHR12899:SF3">
    <property type="entry name" value="LARGE RIBOSOMAL SUBUNIT PROTEIN UL18M"/>
    <property type="match status" value="1"/>
</dbReference>
<dbReference type="PANTHER" id="PTHR12899">
    <property type="entry name" value="39S RIBOSOMAL PROTEIN L18, MITOCHONDRIAL"/>
    <property type="match status" value="1"/>
</dbReference>
<evidence type="ECO:0000313" key="9">
    <source>
        <dbReference type="Proteomes" id="UP000242881"/>
    </source>
</evidence>
<dbReference type="GO" id="GO:0022625">
    <property type="term" value="C:cytosolic large ribosomal subunit"/>
    <property type="evidence" value="ECO:0007669"/>
    <property type="project" value="TreeGrafter"/>
</dbReference>
<name>A0A2J6WQC5_9BACT</name>